<proteinExistence type="predicted"/>
<feature type="compositionally biased region" description="Polar residues" evidence="1">
    <location>
        <begin position="429"/>
        <end position="445"/>
    </location>
</feature>
<feature type="compositionally biased region" description="Low complexity" evidence="1">
    <location>
        <begin position="403"/>
        <end position="424"/>
    </location>
</feature>
<accession>A0AAF0YEB4</accession>
<feature type="region of interest" description="Disordered" evidence="1">
    <location>
        <begin position="342"/>
        <end position="374"/>
    </location>
</feature>
<feature type="compositionally biased region" description="Acidic residues" evidence="1">
    <location>
        <begin position="51"/>
        <end position="65"/>
    </location>
</feature>
<feature type="compositionally biased region" description="Pro residues" evidence="1">
    <location>
        <begin position="36"/>
        <end position="49"/>
    </location>
</feature>
<dbReference type="Proteomes" id="UP000827549">
    <property type="component" value="Chromosome 4"/>
</dbReference>
<reference evidence="2" key="1">
    <citation type="submission" date="2023-10" db="EMBL/GenBank/DDBJ databases">
        <authorList>
            <person name="Noh H."/>
        </authorList>
    </citation>
    <scope>NUCLEOTIDE SEQUENCE</scope>
    <source>
        <strain evidence="2">DUCC4014</strain>
    </source>
</reference>
<protein>
    <submittedName>
        <fullName evidence="2">Uncharacterized protein</fullName>
    </submittedName>
</protein>
<feature type="region of interest" description="Disordered" evidence="1">
    <location>
        <begin position="33"/>
        <end position="65"/>
    </location>
</feature>
<dbReference type="AlphaFoldDB" id="A0AAF0YEB4"/>
<organism evidence="2 3">
    <name type="scientific">Vanrija pseudolonga</name>
    <dbReference type="NCBI Taxonomy" id="143232"/>
    <lineage>
        <taxon>Eukaryota</taxon>
        <taxon>Fungi</taxon>
        <taxon>Dikarya</taxon>
        <taxon>Basidiomycota</taxon>
        <taxon>Agaricomycotina</taxon>
        <taxon>Tremellomycetes</taxon>
        <taxon>Trichosporonales</taxon>
        <taxon>Trichosporonaceae</taxon>
        <taxon>Vanrija</taxon>
    </lineage>
</organism>
<dbReference type="EMBL" id="CP086717">
    <property type="protein sequence ID" value="WOO82936.1"/>
    <property type="molecule type" value="Genomic_DNA"/>
</dbReference>
<evidence type="ECO:0000313" key="3">
    <source>
        <dbReference type="Proteomes" id="UP000827549"/>
    </source>
</evidence>
<gene>
    <name evidence="2" type="ORF">LOC62_04G006416</name>
</gene>
<keyword evidence="3" id="KW-1185">Reference proteome</keyword>
<evidence type="ECO:0000313" key="2">
    <source>
        <dbReference type="EMBL" id="WOO82936.1"/>
    </source>
</evidence>
<dbReference type="GeneID" id="87809639"/>
<sequence length="531" mass="58094">MFGMLDFGLAKVFAVKEEQYLLAPVTIKPKFNALRPAPPPPAPVALRPPSPEEELEEPQYTDNPEDFYDYLEDAEPEDTISEPSSSATSVQDFPAQQAHVKFKLLNHSPVPLHSRVDSYSNPYLSDLRCIDGAVDEGGFGGSRDPDQRIWILGVYDGYITRAVGLEAVVRVFKERLVDHGTVYFGWRDDNRAIFDIFFNILPAFTLRTLDIRFPDPAYVPASLLSFLSGHRANGLQSIYATGVHSSPRLLENLSSALIEGQGTPKRICFGWCGELTDDHGCPGHRPPWSCARIAERVEDAVATNFMQQSSVREAFKDSFVVAQVILLARPGPFVPKPIHRAPSTPPRAVSSGTGVGVGAPPPTPPITPDGPRRTKSVRWRIGADMRRVPARPMSMAGGTVAPLTPTTSNSSASSGGSVRSLGLTRELTLPSSSNGSVRSASIRSNAQRVPPRPRRRAPASLATLPRALQIRIIKTAADAPDDLQPSQWARLLEIAGDREYLGHRTRDIAEREAKGDEFAELMTEWMTSAGF</sequence>
<dbReference type="RefSeq" id="XP_062628968.1">
    <property type="nucleotide sequence ID" value="XM_062772984.1"/>
</dbReference>
<feature type="region of interest" description="Disordered" evidence="1">
    <location>
        <begin position="389"/>
        <end position="460"/>
    </location>
</feature>
<feature type="compositionally biased region" description="Pro residues" evidence="1">
    <location>
        <begin position="359"/>
        <end position="368"/>
    </location>
</feature>
<name>A0AAF0YEB4_9TREE</name>
<evidence type="ECO:0000256" key="1">
    <source>
        <dbReference type="SAM" id="MobiDB-lite"/>
    </source>
</evidence>